<evidence type="ECO:0000256" key="1">
    <source>
        <dbReference type="SAM" id="MobiDB-lite"/>
    </source>
</evidence>
<dbReference type="RefSeq" id="WP_140934465.1">
    <property type="nucleotide sequence ID" value="NZ_QUBF01000003.1"/>
</dbReference>
<name>A0A9Q8INP5_9LACO</name>
<sequence>MKRLIFSVILIFILFISWNHYKNNDSNHNFQYEINQVKQGNFKELLGSKSQADLKNEASELGGAVNSQFKQVENNFNKKNDEKAKTRSNEENKGFNSAINNKNFNVNNVSEEFKKGYQQGLKQLEALAKKLHLIKENNN</sequence>
<organism evidence="2 3">
    <name type="scientific">Apilactobacillus micheneri</name>
    <dbReference type="NCBI Taxonomy" id="1899430"/>
    <lineage>
        <taxon>Bacteria</taxon>
        <taxon>Bacillati</taxon>
        <taxon>Bacillota</taxon>
        <taxon>Bacilli</taxon>
        <taxon>Lactobacillales</taxon>
        <taxon>Lactobacillaceae</taxon>
        <taxon>Apilactobacillus</taxon>
    </lineage>
</organism>
<gene>
    <name evidence="2" type="ORF">DY130_03995</name>
</gene>
<feature type="region of interest" description="Disordered" evidence="1">
    <location>
        <begin position="72"/>
        <end position="99"/>
    </location>
</feature>
<evidence type="ECO:0000313" key="3">
    <source>
        <dbReference type="Proteomes" id="UP000784700"/>
    </source>
</evidence>
<comment type="caution">
    <text evidence="2">The sequence shown here is derived from an EMBL/GenBank/DDBJ whole genome shotgun (WGS) entry which is preliminary data.</text>
</comment>
<dbReference type="EMBL" id="QUBG01000003">
    <property type="protein sequence ID" value="TPR44209.1"/>
    <property type="molecule type" value="Genomic_DNA"/>
</dbReference>
<protein>
    <submittedName>
        <fullName evidence="2">Uncharacterized protein</fullName>
    </submittedName>
</protein>
<dbReference type="AlphaFoldDB" id="A0A9Q8INP5"/>
<reference evidence="2" key="1">
    <citation type="submission" date="2018-08" db="EMBL/GenBank/DDBJ databases">
        <title>Comparative genomics of wild bee and flower associated Lactobacillus reveals potential adaptation to the bee host.</title>
        <authorList>
            <person name="Vuong H.Q."/>
            <person name="Mcfrederick Q.S."/>
        </authorList>
    </citation>
    <scope>NUCLEOTIDE SEQUENCE</scope>
    <source>
        <strain evidence="2">HV_63</strain>
    </source>
</reference>
<evidence type="ECO:0000313" key="2">
    <source>
        <dbReference type="EMBL" id="TPR44209.1"/>
    </source>
</evidence>
<dbReference type="Proteomes" id="UP000784700">
    <property type="component" value="Unassembled WGS sequence"/>
</dbReference>
<dbReference type="GeneID" id="58108417"/>
<proteinExistence type="predicted"/>
<feature type="compositionally biased region" description="Basic and acidic residues" evidence="1">
    <location>
        <begin position="76"/>
        <end position="93"/>
    </location>
</feature>
<accession>A0A9Q8INP5</accession>